<evidence type="ECO:0000256" key="4">
    <source>
        <dbReference type="ARBA" id="ARBA00022475"/>
    </source>
</evidence>
<evidence type="ECO:0000313" key="11">
    <source>
        <dbReference type="Proteomes" id="UP001549143"/>
    </source>
</evidence>
<evidence type="ECO:0000256" key="7">
    <source>
        <dbReference type="ARBA" id="ARBA00023136"/>
    </source>
</evidence>
<dbReference type="InterPro" id="IPR000515">
    <property type="entry name" value="MetI-like"/>
</dbReference>
<feature type="transmembrane region" description="Helical" evidence="8">
    <location>
        <begin position="314"/>
        <end position="333"/>
    </location>
</feature>
<feature type="transmembrane region" description="Helical" evidence="8">
    <location>
        <begin position="108"/>
        <end position="129"/>
    </location>
</feature>
<dbReference type="SUPFAM" id="SSF161098">
    <property type="entry name" value="MetI-like"/>
    <property type="match status" value="1"/>
</dbReference>
<name>A0ABV2KG55_9HYPH</name>
<gene>
    <name evidence="10" type="ORF">ABID44_000354</name>
</gene>
<evidence type="ECO:0000256" key="3">
    <source>
        <dbReference type="ARBA" id="ARBA00022448"/>
    </source>
</evidence>
<feature type="domain" description="ABC transmembrane type-1" evidence="9">
    <location>
        <begin position="139"/>
        <end position="329"/>
    </location>
</feature>
<reference evidence="10 11" key="1">
    <citation type="submission" date="2024-06" db="EMBL/GenBank/DDBJ databases">
        <title>Genomic Encyclopedia of Type Strains, Phase IV (KMG-IV): sequencing the most valuable type-strain genomes for metagenomic binning, comparative biology and taxonomic classification.</title>
        <authorList>
            <person name="Goeker M."/>
        </authorList>
    </citation>
    <scope>NUCLEOTIDE SEQUENCE [LARGE SCALE GENOMIC DNA]</scope>
    <source>
        <strain evidence="10 11">DSM 19730</strain>
    </source>
</reference>
<keyword evidence="3 8" id="KW-0813">Transport</keyword>
<keyword evidence="7 8" id="KW-0472">Membrane</keyword>
<evidence type="ECO:0000256" key="8">
    <source>
        <dbReference type="RuleBase" id="RU363032"/>
    </source>
</evidence>
<evidence type="ECO:0000256" key="2">
    <source>
        <dbReference type="ARBA" id="ARBA00010072"/>
    </source>
</evidence>
<dbReference type="Pfam" id="PF00528">
    <property type="entry name" value="BPD_transp_1"/>
    <property type="match status" value="1"/>
</dbReference>
<dbReference type="PANTHER" id="PTHR30614">
    <property type="entry name" value="MEMBRANE COMPONENT OF AMINO ACID ABC TRANSPORTER"/>
    <property type="match status" value="1"/>
</dbReference>
<organism evidence="10 11">
    <name type="scientific">Aquamicrobium ahrensii</name>
    <dbReference type="NCBI Taxonomy" id="469551"/>
    <lineage>
        <taxon>Bacteria</taxon>
        <taxon>Pseudomonadati</taxon>
        <taxon>Pseudomonadota</taxon>
        <taxon>Alphaproteobacteria</taxon>
        <taxon>Hyphomicrobiales</taxon>
        <taxon>Phyllobacteriaceae</taxon>
        <taxon>Aquamicrobium</taxon>
    </lineage>
</organism>
<dbReference type="NCBIfam" id="TIGR01726">
    <property type="entry name" value="HEQRo_perm_3TM"/>
    <property type="match status" value="1"/>
</dbReference>
<comment type="subcellular location">
    <subcellularLocation>
        <location evidence="1">Cell inner membrane</location>
        <topology evidence="1">Multi-pass membrane protein</topology>
    </subcellularLocation>
    <subcellularLocation>
        <location evidence="8">Cell membrane</location>
        <topology evidence="8">Multi-pass membrane protein</topology>
    </subcellularLocation>
</comment>
<proteinExistence type="inferred from homology"/>
<dbReference type="Proteomes" id="UP001549143">
    <property type="component" value="Unassembled WGS sequence"/>
</dbReference>
<feature type="transmembrane region" description="Helical" evidence="8">
    <location>
        <begin position="210"/>
        <end position="227"/>
    </location>
</feature>
<evidence type="ECO:0000256" key="5">
    <source>
        <dbReference type="ARBA" id="ARBA00022692"/>
    </source>
</evidence>
<sequence>MTSFPARSNSRVHRIGFLIFLALLAVLLQPFFRWALLDASWSGDAETCRAGAGACWASVRLRLEFLIYGFYPAELRWRPFTGLIIQGLALLAIWALPGIHQRLSRSYCVVLAAFVASFWLLAGDGLLLTDVPSRLWTGFSLTVLLAFGGFVLAFPLGVLLAFGRRFGNDYVVALCGCYIEVMRALPSVVTMFAILVIAPYLLPSVIGENIFLRILLGFVLAMSAFYAEALRGALLTLDKGQIEAAQSLGLRRFSIHCRIILPQVVILSFPALMNINLMVFKDTVLILTYGYYELLGAANASVNTQEWSSFAMEMFLVVYLVFLGAGMLISVVGRRIEESRQRV</sequence>
<feature type="transmembrane region" description="Helical" evidence="8">
    <location>
        <begin position="170"/>
        <end position="198"/>
    </location>
</feature>
<protein>
    <submittedName>
        <fullName evidence="10">General L-amino acid transport system permease protein</fullName>
    </submittedName>
</protein>
<dbReference type="InterPro" id="IPR035906">
    <property type="entry name" value="MetI-like_sf"/>
</dbReference>
<keyword evidence="11" id="KW-1185">Reference proteome</keyword>
<evidence type="ECO:0000256" key="6">
    <source>
        <dbReference type="ARBA" id="ARBA00022989"/>
    </source>
</evidence>
<feature type="transmembrane region" description="Helical" evidence="8">
    <location>
        <begin position="12"/>
        <end position="32"/>
    </location>
</feature>
<feature type="transmembrane region" description="Helical" evidence="8">
    <location>
        <begin position="259"/>
        <end position="280"/>
    </location>
</feature>
<keyword evidence="4" id="KW-1003">Cell membrane</keyword>
<comment type="caution">
    <text evidence="10">The sequence shown here is derived from an EMBL/GenBank/DDBJ whole genome shotgun (WGS) entry which is preliminary data.</text>
</comment>
<dbReference type="PROSITE" id="PS50928">
    <property type="entry name" value="ABC_TM1"/>
    <property type="match status" value="1"/>
</dbReference>
<keyword evidence="5 8" id="KW-0812">Transmembrane</keyword>
<accession>A0ABV2KG55</accession>
<evidence type="ECO:0000256" key="1">
    <source>
        <dbReference type="ARBA" id="ARBA00004429"/>
    </source>
</evidence>
<dbReference type="RefSeq" id="WP_354149965.1">
    <property type="nucleotide sequence ID" value="NZ_JBEPMN010000001.1"/>
</dbReference>
<dbReference type="InterPro" id="IPR043429">
    <property type="entry name" value="ArtM/GltK/GlnP/TcyL/YhdX-like"/>
</dbReference>
<feature type="transmembrane region" description="Helical" evidence="8">
    <location>
        <begin position="77"/>
        <end position="96"/>
    </location>
</feature>
<keyword evidence="6 8" id="KW-1133">Transmembrane helix</keyword>
<evidence type="ECO:0000313" key="10">
    <source>
        <dbReference type="EMBL" id="MET3660054.1"/>
    </source>
</evidence>
<dbReference type="EMBL" id="JBEPMN010000001">
    <property type="protein sequence ID" value="MET3660054.1"/>
    <property type="molecule type" value="Genomic_DNA"/>
</dbReference>
<dbReference type="Gene3D" id="1.10.3720.10">
    <property type="entry name" value="MetI-like"/>
    <property type="match status" value="1"/>
</dbReference>
<feature type="transmembrane region" description="Helical" evidence="8">
    <location>
        <begin position="135"/>
        <end position="163"/>
    </location>
</feature>
<evidence type="ECO:0000259" key="9">
    <source>
        <dbReference type="PROSITE" id="PS50928"/>
    </source>
</evidence>
<dbReference type="CDD" id="cd06261">
    <property type="entry name" value="TM_PBP2"/>
    <property type="match status" value="1"/>
</dbReference>
<dbReference type="InterPro" id="IPR010065">
    <property type="entry name" value="AA_ABC_transptr_permease_3TM"/>
</dbReference>
<dbReference type="PANTHER" id="PTHR30614:SF41">
    <property type="entry name" value="INNER MEMBRANE AMINO-ACID ABC TRANSPORTER PERMEASE PROTEIN YHDY"/>
    <property type="match status" value="1"/>
</dbReference>
<comment type="similarity">
    <text evidence="2">Belongs to the binding-protein-dependent transport system permease family. HisMQ subfamily.</text>
</comment>